<feature type="compositionally biased region" description="Polar residues" evidence="2">
    <location>
        <begin position="462"/>
        <end position="473"/>
    </location>
</feature>
<gene>
    <name evidence="3" type="ORF">INT45_006513</name>
</gene>
<proteinExistence type="predicted"/>
<protein>
    <submittedName>
        <fullName evidence="3">Uncharacterized protein</fullName>
    </submittedName>
</protein>
<feature type="compositionally biased region" description="Low complexity" evidence="2">
    <location>
        <begin position="437"/>
        <end position="448"/>
    </location>
</feature>
<evidence type="ECO:0000256" key="1">
    <source>
        <dbReference type="SAM" id="Coils"/>
    </source>
</evidence>
<evidence type="ECO:0000256" key="2">
    <source>
        <dbReference type="SAM" id="MobiDB-lite"/>
    </source>
</evidence>
<dbReference type="OrthoDB" id="2283025at2759"/>
<feature type="coiled-coil region" evidence="1">
    <location>
        <begin position="322"/>
        <end position="370"/>
    </location>
</feature>
<feature type="region of interest" description="Disordered" evidence="2">
    <location>
        <begin position="431"/>
        <end position="545"/>
    </location>
</feature>
<accession>A0A8H7S2G0</accession>
<feature type="compositionally biased region" description="Pro residues" evidence="2">
    <location>
        <begin position="508"/>
        <end position="524"/>
    </location>
</feature>
<name>A0A8H7S2G0_9FUNG</name>
<feature type="region of interest" description="Disordered" evidence="2">
    <location>
        <begin position="192"/>
        <end position="234"/>
    </location>
</feature>
<organism evidence="3 4">
    <name type="scientific">Circinella minor</name>
    <dbReference type="NCBI Taxonomy" id="1195481"/>
    <lineage>
        <taxon>Eukaryota</taxon>
        <taxon>Fungi</taxon>
        <taxon>Fungi incertae sedis</taxon>
        <taxon>Mucoromycota</taxon>
        <taxon>Mucoromycotina</taxon>
        <taxon>Mucoromycetes</taxon>
        <taxon>Mucorales</taxon>
        <taxon>Lichtheimiaceae</taxon>
        <taxon>Circinella</taxon>
    </lineage>
</organism>
<feature type="compositionally biased region" description="Polar residues" evidence="2">
    <location>
        <begin position="21"/>
        <end position="37"/>
    </location>
</feature>
<comment type="caution">
    <text evidence="3">The sequence shown here is derived from an EMBL/GenBank/DDBJ whole genome shotgun (WGS) entry which is preliminary data.</text>
</comment>
<evidence type="ECO:0000313" key="4">
    <source>
        <dbReference type="Proteomes" id="UP000646827"/>
    </source>
</evidence>
<feature type="compositionally biased region" description="Low complexity" evidence="2">
    <location>
        <begin position="485"/>
        <end position="499"/>
    </location>
</feature>
<dbReference type="EMBL" id="JAEPRB010000123">
    <property type="protein sequence ID" value="KAG2220980.1"/>
    <property type="molecule type" value="Genomic_DNA"/>
</dbReference>
<feature type="compositionally biased region" description="Low complexity" evidence="2">
    <location>
        <begin position="46"/>
        <end position="56"/>
    </location>
</feature>
<keyword evidence="4" id="KW-1185">Reference proteome</keyword>
<sequence>MVDKELQRLKTLAVVSGLNKAFTQEPSPISNNGSTNGLPPFPPPSSSSVSSITSSSMPPPRPSTVCLNDLRQPQQTQSTIVSTNLSQRSSGSSLHFDYMQYKKQMKRRSSTLPIQQIQQVQQVQQVQQQQQTQQQKRTKTITLDDLEKDLLGMFEEVYLRCNHHGGVAPSVATQEVDADRIDNWMVNVAVSTHPNPDHHHDNDSGETRENPTIITTTPPKEMDDIEEEEKENKNRVKELEATVKKLNEAQKQHIQWEQNIQKVVTHYMEQKEVETAKTRQLSQVVIKQERLIEEMQNHLDQVIAANANLRSCFQETSWGPIVAEARDELKNIHSEISALAETKYGLEETISNLQIELKDSQQQIQHSLNTTHQLESECQIQRSNIDEKLESLKKQVLEKDTLLQKYRTYGPISSPNDQRKVVENLIIKTPLPSNEISPSPMASPTTTTNHSKRGSIVDTRRLSYSSIASNHTTGIPKPPVHGTQSRRGSTNTTSSSKRSYIARWTGGPLPPAAPPPTDPLPPLPSTEMNKQRGVSNDTSSLSHLDSPTSLLSLSSLVNSNHKIIHRSSMDSSSEIISVDEEEAYREFTEQLQTRLSVSKEIDELQVWQPTDLEELQKRIDAKWGDLQEDQDDPHKRHSLATLASKDGAAFWRGMKKKLRV</sequence>
<evidence type="ECO:0000313" key="3">
    <source>
        <dbReference type="EMBL" id="KAG2220980.1"/>
    </source>
</evidence>
<reference evidence="3 4" key="1">
    <citation type="submission" date="2020-12" db="EMBL/GenBank/DDBJ databases">
        <title>Metabolic potential, ecology and presence of endohyphal bacteria is reflected in genomic diversity of Mucoromycotina.</title>
        <authorList>
            <person name="Muszewska A."/>
            <person name="Okrasinska A."/>
            <person name="Steczkiewicz K."/>
            <person name="Drgas O."/>
            <person name="Orlowska M."/>
            <person name="Perlinska-Lenart U."/>
            <person name="Aleksandrzak-Piekarczyk T."/>
            <person name="Szatraj K."/>
            <person name="Zielenkiewicz U."/>
            <person name="Pilsyk S."/>
            <person name="Malc E."/>
            <person name="Mieczkowski P."/>
            <person name="Kruszewska J.S."/>
            <person name="Biernat P."/>
            <person name="Pawlowska J."/>
        </authorList>
    </citation>
    <scope>NUCLEOTIDE SEQUENCE [LARGE SCALE GENOMIC DNA]</scope>
    <source>
        <strain evidence="3 4">CBS 142.35</strain>
    </source>
</reference>
<dbReference type="Proteomes" id="UP000646827">
    <property type="component" value="Unassembled WGS sequence"/>
</dbReference>
<feature type="compositionally biased region" description="Polar residues" evidence="2">
    <location>
        <begin position="526"/>
        <end position="538"/>
    </location>
</feature>
<dbReference type="AlphaFoldDB" id="A0A8H7S2G0"/>
<keyword evidence="1" id="KW-0175">Coiled coil</keyword>
<feature type="region of interest" description="Disordered" evidence="2">
    <location>
        <begin position="20"/>
        <end position="64"/>
    </location>
</feature>
<feature type="compositionally biased region" description="Basic and acidic residues" evidence="2">
    <location>
        <begin position="195"/>
        <end position="209"/>
    </location>
</feature>